<dbReference type="Proteomes" id="UP000273158">
    <property type="component" value="Unassembled WGS sequence"/>
</dbReference>
<reference evidence="2 3" key="1">
    <citation type="journal article" date="2015" name="Stand. Genomic Sci.">
        <title>Genomic Encyclopedia of Bacterial and Archaeal Type Strains, Phase III: the genomes of soil and plant-associated and newly described type strains.</title>
        <authorList>
            <person name="Whitman W.B."/>
            <person name="Woyke T."/>
            <person name="Klenk H.P."/>
            <person name="Zhou Y."/>
            <person name="Lilburn T.G."/>
            <person name="Beck B.J."/>
            <person name="De Vos P."/>
            <person name="Vandamme P."/>
            <person name="Eisen J.A."/>
            <person name="Garrity G."/>
            <person name="Hugenholtz P."/>
            <person name="Kyrpides N.C."/>
        </authorList>
    </citation>
    <scope>NUCLEOTIDE SEQUENCE [LARGE SCALE GENOMIC DNA]</scope>
    <source>
        <strain evidence="2 3">S2T63</strain>
    </source>
</reference>
<proteinExistence type="predicted"/>
<name>A0A498BZQ4_9MICO</name>
<feature type="chain" id="PRO_5039349125" description="GerMN domain-containing protein" evidence="1">
    <location>
        <begin position="26"/>
        <end position="157"/>
    </location>
</feature>
<accession>A0A498BZQ4</accession>
<evidence type="ECO:0000313" key="3">
    <source>
        <dbReference type="Proteomes" id="UP000273158"/>
    </source>
</evidence>
<keyword evidence="3" id="KW-1185">Reference proteome</keyword>
<dbReference type="RefSeq" id="WP_121057954.1">
    <property type="nucleotide sequence ID" value="NZ_RCDB01000002.1"/>
</dbReference>
<evidence type="ECO:0000313" key="2">
    <source>
        <dbReference type="EMBL" id="RLK48932.1"/>
    </source>
</evidence>
<evidence type="ECO:0008006" key="4">
    <source>
        <dbReference type="Google" id="ProtNLM"/>
    </source>
</evidence>
<dbReference type="AlphaFoldDB" id="A0A498BZQ4"/>
<feature type="signal peptide" evidence="1">
    <location>
        <begin position="1"/>
        <end position="25"/>
    </location>
</feature>
<gene>
    <name evidence="2" type="ORF">C7474_1059</name>
</gene>
<organism evidence="2 3">
    <name type="scientific">Microbacterium telephonicum</name>
    <dbReference type="NCBI Taxonomy" id="1714841"/>
    <lineage>
        <taxon>Bacteria</taxon>
        <taxon>Bacillati</taxon>
        <taxon>Actinomycetota</taxon>
        <taxon>Actinomycetes</taxon>
        <taxon>Micrococcales</taxon>
        <taxon>Microbacteriaceae</taxon>
        <taxon>Microbacterium</taxon>
    </lineage>
</organism>
<keyword evidence="1" id="KW-0732">Signal</keyword>
<dbReference type="EMBL" id="RCDB01000002">
    <property type="protein sequence ID" value="RLK48932.1"/>
    <property type="molecule type" value="Genomic_DNA"/>
</dbReference>
<comment type="caution">
    <text evidence="2">The sequence shown here is derived from an EMBL/GenBank/DDBJ whole genome shotgun (WGS) entry which is preliminary data.</text>
</comment>
<sequence length="157" mass="16391">MPHPPRRAPRAVLLGLILVCAPLVACAPAGPVEPTPVTTEGQQTVTFPEMRAAVMAAEPRVQDTGIVENQSGAARVLTVAVVVSGDDPVTTESLTAMLTAVRDTLPDDVDQVTFLARDDTEASHILDISVAVDGLPDALTPLYDGALTLMRGDLDAL</sequence>
<evidence type="ECO:0000256" key="1">
    <source>
        <dbReference type="SAM" id="SignalP"/>
    </source>
</evidence>
<protein>
    <recommendedName>
        <fullName evidence="4">GerMN domain-containing protein</fullName>
    </recommendedName>
</protein>